<accession>A0A6J5WIG0</accession>
<name>A0A6J5WIG0_PRUAR</name>
<organism evidence="1 2">
    <name type="scientific">Prunus armeniaca</name>
    <name type="common">Apricot</name>
    <name type="synonym">Armeniaca vulgaris</name>
    <dbReference type="NCBI Taxonomy" id="36596"/>
    <lineage>
        <taxon>Eukaryota</taxon>
        <taxon>Viridiplantae</taxon>
        <taxon>Streptophyta</taxon>
        <taxon>Embryophyta</taxon>
        <taxon>Tracheophyta</taxon>
        <taxon>Spermatophyta</taxon>
        <taxon>Magnoliopsida</taxon>
        <taxon>eudicotyledons</taxon>
        <taxon>Gunneridae</taxon>
        <taxon>Pentapetalae</taxon>
        <taxon>rosids</taxon>
        <taxon>fabids</taxon>
        <taxon>Rosales</taxon>
        <taxon>Rosaceae</taxon>
        <taxon>Amygdaloideae</taxon>
        <taxon>Amygdaleae</taxon>
        <taxon>Prunus</taxon>
    </lineage>
</organism>
<gene>
    <name evidence="1" type="ORF">ORAREDHAP_LOCUS14580</name>
</gene>
<keyword evidence="2" id="KW-1185">Reference proteome</keyword>
<evidence type="ECO:0000313" key="2">
    <source>
        <dbReference type="Proteomes" id="UP000507245"/>
    </source>
</evidence>
<dbReference type="AlphaFoldDB" id="A0A6J5WIG0"/>
<dbReference type="EMBL" id="CAEKKB010000002">
    <property type="protein sequence ID" value="CAB4299855.1"/>
    <property type="molecule type" value="Genomic_DNA"/>
</dbReference>
<dbReference type="Proteomes" id="UP000507245">
    <property type="component" value="Unassembled WGS sequence"/>
</dbReference>
<proteinExistence type="predicted"/>
<evidence type="ECO:0000313" key="1">
    <source>
        <dbReference type="EMBL" id="CAB4299855.1"/>
    </source>
</evidence>
<reference evidence="2" key="1">
    <citation type="journal article" date="2020" name="Genome Biol.">
        <title>Gamete binning: chromosome-level and haplotype-resolved genome assembly enabled by high-throughput single-cell sequencing of gamete genomes.</title>
        <authorList>
            <person name="Campoy J.A."/>
            <person name="Sun H."/>
            <person name="Goel M."/>
            <person name="Jiao W.-B."/>
            <person name="Folz-Donahue K."/>
            <person name="Wang N."/>
            <person name="Rubio M."/>
            <person name="Liu C."/>
            <person name="Kukat C."/>
            <person name="Ruiz D."/>
            <person name="Huettel B."/>
            <person name="Schneeberger K."/>
        </authorList>
    </citation>
    <scope>NUCLEOTIDE SEQUENCE [LARGE SCALE GENOMIC DNA]</scope>
    <source>
        <strain evidence="2">cv. Rojo Pasion</strain>
    </source>
</reference>
<protein>
    <submittedName>
        <fullName evidence="1">Uncharacterized protein</fullName>
    </submittedName>
</protein>
<sequence length="87" mass="9879">MDNFKVATFPSSMIMSLSLPTLSHLLNLRHLEINRWTTLKRVAAKFYGYDVVVTSKETRALFPVLKTFKLVNGPQNPISPEDLKITS</sequence>